<sequence>MSSQWSEDSWEALMRKAVQHRMASAPEPRRDAQWRRIRQHLDAHPRRSGWVNLGPWSFSRMGLATYCLMLVILVAPLAFFQQLTGIADRLFAPLALTEQAPSTGKTEVAADDAKKRLAFERSAPVEKGGAELFGTGGGEPVGPSAGAPQPEAAPMLMGVPEPSGESASETQEPLPDSVTRTADKERAVQHGLTVDEVKATAPYPVRFPRLLPERFKLADITYEAHSAETGKVILYYEHPEGKYLRIEQQKTGRTHDEPPVQNGVPERVTVKGYPGKIVIRGEEWCDLQWTEGEITFRMWGQLSPAQMKEIAEAL</sequence>
<dbReference type="Proteomes" id="UP000008544">
    <property type="component" value="Chromosome"/>
</dbReference>
<evidence type="ECO:0000313" key="4">
    <source>
        <dbReference type="Proteomes" id="UP000008544"/>
    </source>
</evidence>
<accession>B1I490</accession>
<keyword evidence="2" id="KW-0472">Membrane</keyword>
<evidence type="ECO:0000313" key="3">
    <source>
        <dbReference type="EMBL" id="ACA59784.1"/>
    </source>
</evidence>
<dbReference type="KEGG" id="dau:Daud_1273"/>
<dbReference type="HOGENOM" id="CLU_884885_0_0_9"/>
<evidence type="ECO:0000256" key="1">
    <source>
        <dbReference type="SAM" id="MobiDB-lite"/>
    </source>
</evidence>
<reference evidence="3 4" key="2">
    <citation type="journal article" date="2008" name="Science">
        <title>Environmental genomics reveals a single-species ecosystem deep within Earth.</title>
        <authorList>
            <person name="Chivian D."/>
            <person name="Brodie E.L."/>
            <person name="Alm E.J."/>
            <person name="Culley D.E."/>
            <person name="Dehal P.S."/>
            <person name="Desantis T.Z."/>
            <person name="Gihring T.M."/>
            <person name="Lapidus A."/>
            <person name="Lin L.H."/>
            <person name="Lowry S.R."/>
            <person name="Moser D.P."/>
            <person name="Richardson P.M."/>
            <person name="Southam G."/>
            <person name="Wanger G."/>
            <person name="Pratt L.M."/>
            <person name="Andersen G.L."/>
            <person name="Hazen T.C."/>
            <person name="Brockman F.J."/>
            <person name="Arkin A.P."/>
            <person name="Onstott T.C."/>
        </authorList>
    </citation>
    <scope>NUCLEOTIDE SEQUENCE [LARGE SCALE GENOMIC DNA]</scope>
    <source>
        <strain evidence="3 4">MP104C</strain>
    </source>
</reference>
<reference evidence="4" key="1">
    <citation type="submission" date="2007-10" db="EMBL/GenBank/DDBJ databases">
        <title>Complete sequence of chromosome of Desulforudis audaxviator MP104C.</title>
        <authorList>
            <person name="Copeland A."/>
            <person name="Lucas S."/>
            <person name="Lapidus A."/>
            <person name="Barry K."/>
            <person name="Glavina del Rio T."/>
            <person name="Dalin E."/>
            <person name="Tice H."/>
            <person name="Bruce D."/>
            <person name="Pitluck S."/>
            <person name="Lowry S.R."/>
            <person name="Larimer F."/>
            <person name="Land M.L."/>
            <person name="Hauser L."/>
            <person name="Kyrpides N."/>
            <person name="Ivanova N.N."/>
            <person name="Richardson P."/>
        </authorList>
    </citation>
    <scope>NUCLEOTIDE SEQUENCE [LARGE SCALE GENOMIC DNA]</scope>
    <source>
        <strain evidence="4">MP104C</strain>
    </source>
</reference>
<feature type="transmembrane region" description="Helical" evidence="2">
    <location>
        <begin position="63"/>
        <end position="80"/>
    </location>
</feature>
<feature type="region of interest" description="Disordered" evidence="1">
    <location>
        <begin position="128"/>
        <end position="178"/>
    </location>
</feature>
<protein>
    <recommendedName>
        <fullName evidence="5">DUF4367 domain-containing protein</fullName>
    </recommendedName>
</protein>
<keyword evidence="2" id="KW-1133">Transmembrane helix</keyword>
<gene>
    <name evidence="3" type="ordered locus">Daud_1273</name>
</gene>
<keyword evidence="4" id="KW-1185">Reference proteome</keyword>
<evidence type="ECO:0008006" key="5">
    <source>
        <dbReference type="Google" id="ProtNLM"/>
    </source>
</evidence>
<dbReference type="AlphaFoldDB" id="B1I490"/>
<organism evidence="3 4">
    <name type="scientific">Desulforudis audaxviator (strain MP104C)</name>
    <dbReference type="NCBI Taxonomy" id="477974"/>
    <lineage>
        <taxon>Bacteria</taxon>
        <taxon>Bacillati</taxon>
        <taxon>Bacillota</taxon>
        <taxon>Clostridia</taxon>
        <taxon>Thermoanaerobacterales</taxon>
        <taxon>Candidatus Desulforudaceae</taxon>
        <taxon>Candidatus Desulforudis</taxon>
    </lineage>
</organism>
<dbReference type="STRING" id="477974.Daud_1273"/>
<dbReference type="EMBL" id="CP000860">
    <property type="protein sequence ID" value="ACA59784.1"/>
    <property type="molecule type" value="Genomic_DNA"/>
</dbReference>
<evidence type="ECO:0000256" key="2">
    <source>
        <dbReference type="SAM" id="Phobius"/>
    </source>
</evidence>
<keyword evidence="2" id="KW-0812">Transmembrane</keyword>
<name>B1I490_DESAP</name>
<dbReference type="RefSeq" id="WP_012302369.1">
    <property type="nucleotide sequence ID" value="NC_010424.1"/>
</dbReference>
<proteinExistence type="predicted"/>